<dbReference type="SUPFAM" id="SSF52172">
    <property type="entry name" value="CheY-like"/>
    <property type="match status" value="1"/>
</dbReference>
<dbReference type="OrthoDB" id="8573350at2"/>
<dbReference type="CDD" id="cd00156">
    <property type="entry name" value="REC"/>
    <property type="match status" value="1"/>
</dbReference>
<dbReference type="PRINTS" id="PR00344">
    <property type="entry name" value="BCTRLSENSOR"/>
</dbReference>
<dbReference type="InterPro" id="IPR036890">
    <property type="entry name" value="HATPase_C_sf"/>
</dbReference>
<keyword evidence="8" id="KW-0175">Coiled coil</keyword>
<keyword evidence="6" id="KW-0902">Two-component regulatory system</keyword>
<evidence type="ECO:0000313" key="11">
    <source>
        <dbReference type="EMBL" id="PWK53968.1"/>
    </source>
</evidence>
<dbReference type="InterPro" id="IPR005467">
    <property type="entry name" value="His_kinase_dom"/>
</dbReference>
<dbReference type="FunFam" id="3.30.565.10:FF:000010">
    <property type="entry name" value="Sensor histidine kinase RcsC"/>
    <property type="match status" value="1"/>
</dbReference>
<dbReference type="GO" id="GO:0009927">
    <property type="term" value="F:histidine phosphotransfer kinase activity"/>
    <property type="evidence" value="ECO:0007669"/>
    <property type="project" value="TreeGrafter"/>
</dbReference>
<comment type="catalytic activity">
    <reaction evidence="1">
        <text>ATP + protein L-histidine = ADP + protein N-phospho-L-histidine.</text>
        <dbReference type="EC" id="2.7.13.3"/>
    </reaction>
</comment>
<protein>
    <recommendedName>
        <fullName evidence="2">histidine kinase</fullName>
        <ecNumber evidence="2">2.7.13.3</ecNumber>
    </recommendedName>
</protein>
<dbReference type="RefSeq" id="WP_109762115.1">
    <property type="nucleotide sequence ID" value="NZ_QGGU01000002.1"/>
</dbReference>
<evidence type="ECO:0000313" key="12">
    <source>
        <dbReference type="Proteomes" id="UP000245790"/>
    </source>
</evidence>
<dbReference type="SMART" id="SM00065">
    <property type="entry name" value="GAF"/>
    <property type="match status" value="1"/>
</dbReference>
<dbReference type="Pfam" id="PF00072">
    <property type="entry name" value="Response_reg"/>
    <property type="match status" value="1"/>
</dbReference>
<dbReference type="SMART" id="SM00448">
    <property type="entry name" value="REC"/>
    <property type="match status" value="1"/>
</dbReference>
<dbReference type="PANTHER" id="PTHR43047:SF72">
    <property type="entry name" value="OSMOSENSING HISTIDINE PROTEIN KINASE SLN1"/>
    <property type="match status" value="1"/>
</dbReference>
<dbReference type="SUPFAM" id="SSF55874">
    <property type="entry name" value="ATPase domain of HSP90 chaperone/DNA topoisomerase II/histidine kinase"/>
    <property type="match status" value="1"/>
</dbReference>
<dbReference type="InterPro" id="IPR011006">
    <property type="entry name" value="CheY-like_superfamily"/>
</dbReference>
<feature type="domain" description="Response regulatory" evidence="10">
    <location>
        <begin position="444"/>
        <end position="560"/>
    </location>
</feature>
<dbReference type="GO" id="GO:0000155">
    <property type="term" value="F:phosphorelay sensor kinase activity"/>
    <property type="evidence" value="ECO:0007669"/>
    <property type="project" value="InterPro"/>
</dbReference>
<keyword evidence="3 7" id="KW-0597">Phosphoprotein</keyword>
<dbReference type="InterPro" id="IPR001789">
    <property type="entry name" value="Sig_transdc_resp-reg_receiver"/>
</dbReference>
<dbReference type="Gene3D" id="3.40.50.2300">
    <property type="match status" value="1"/>
</dbReference>
<dbReference type="SMART" id="SM00387">
    <property type="entry name" value="HATPase_c"/>
    <property type="match status" value="1"/>
</dbReference>
<evidence type="ECO:0000256" key="3">
    <source>
        <dbReference type="ARBA" id="ARBA00022553"/>
    </source>
</evidence>
<evidence type="ECO:0000256" key="2">
    <source>
        <dbReference type="ARBA" id="ARBA00012438"/>
    </source>
</evidence>
<dbReference type="InterPro" id="IPR029016">
    <property type="entry name" value="GAF-like_dom_sf"/>
</dbReference>
<dbReference type="PANTHER" id="PTHR43047">
    <property type="entry name" value="TWO-COMPONENT HISTIDINE PROTEIN KINASE"/>
    <property type="match status" value="1"/>
</dbReference>
<dbReference type="InterPro" id="IPR003018">
    <property type="entry name" value="GAF"/>
</dbReference>
<evidence type="ECO:0000256" key="4">
    <source>
        <dbReference type="ARBA" id="ARBA00022679"/>
    </source>
</evidence>
<dbReference type="Pfam" id="PF01590">
    <property type="entry name" value="GAF"/>
    <property type="match status" value="1"/>
</dbReference>
<gene>
    <name evidence="11" type="ORF">C8D97_102360</name>
</gene>
<dbReference type="CDD" id="cd16922">
    <property type="entry name" value="HATPase_EvgS-ArcB-TorS-like"/>
    <property type="match status" value="1"/>
</dbReference>
<dbReference type="InterPro" id="IPR003594">
    <property type="entry name" value="HATPase_dom"/>
</dbReference>
<dbReference type="PROSITE" id="PS50110">
    <property type="entry name" value="RESPONSE_REGULATORY"/>
    <property type="match status" value="1"/>
</dbReference>
<keyword evidence="4" id="KW-0808">Transferase</keyword>
<dbReference type="InterPro" id="IPR036097">
    <property type="entry name" value="HisK_dim/P_sf"/>
</dbReference>
<dbReference type="Proteomes" id="UP000245790">
    <property type="component" value="Unassembled WGS sequence"/>
</dbReference>
<dbReference type="GO" id="GO:0005886">
    <property type="term" value="C:plasma membrane"/>
    <property type="evidence" value="ECO:0007669"/>
    <property type="project" value="TreeGrafter"/>
</dbReference>
<dbReference type="EMBL" id="QGGU01000002">
    <property type="protein sequence ID" value="PWK53968.1"/>
    <property type="molecule type" value="Genomic_DNA"/>
</dbReference>
<feature type="domain" description="Histidine kinase" evidence="9">
    <location>
        <begin position="194"/>
        <end position="423"/>
    </location>
</feature>
<accession>A0A316FZJ9</accession>
<name>A0A316FZJ9_9GAMM</name>
<comment type="caution">
    <text evidence="11">The sequence shown here is derived from an EMBL/GenBank/DDBJ whole genome shotgun (WGS) entry which is preliminary data.</text>
</comment>
<evidence type="ECO:0000256" key="8">
    <source>
        <dbReference type="SAM" id="Coils"/>
    </source>
</evidence>
<sequence>MQSAPNHPQEAARIEALNEYQILDTLPEQEFDDLTQIAASICGTEIALVSLVDTDRQWFKSRYGLDAEQTPRELAFCAHAILQEQIFEVQDASKDERFFDNPLVTQAPDIRFYAGAPIYAHNGLPVGTLCVIDQQPKKLTSEQQAALFALARQVMSQLELRRNIMELETSQQQLEESNKELTRLTRHRTQFINHVSHEIRTPLNAILGFSRILSRQMPAEQQDNDELTLNDDSPEALIDLIKVSAENLSETVNHVLDLSRLEAGKMTLQDEDVLLEALAKDIIVINSQRAKEKNIQLSSELSPALPRCVRTDKTKLVQILINLVGNAIKFTPAGKRVSLQINSDNGTLNVHVKDEGVGIAEENIDKVFRPFQQVESSESQLYAGSGLGLTICRELADFLGGSLNVSSQLNEGSEFILRLPLVAGNESLVQSDLTLKALDLSDKNILVIEDNRVNQLVIKAMLKATKARLNFADNGSDGIAAAKQTLPDLILIDIRLPDMDGFSILSQLKAYDATVETPMIIVSGDVTNENYQKAEKLGAEAFIEKPLDELKLMVLLEQIFKL</sequence>
<dbReference type="SUPFAM" id="SSF55781">
    <property type="entry name" value="GAF domain-like"/>
    <property type="match status" value="1"/>
</dbReference>
<evidence type="ECO:0000259" key="9">
    <source>
        <dbReference type="PROSITE" id="PS50109"/>
    </source>
</evidence>
<dbReference type="Pfam" id="PF00512">
    <property type="entry name" value="HisKA"/>
    <property type="match status" value="1"/>
</dbReference>
<evidence type="ECO:0000256" key="7">
    <source>
        <dbReference type="PROSITE-ProRule" id="PRU00169"/>
    </source>
</evidence>
<dbReference type="Gene3D" id="3.30.450.40">
    <property type="match status" value="1"/>
</dbReference>
<dbReference type="CDD" id="cd00082">
    <property type="entry name" value="HisKA"/>
    <property type="match status" value="1"/>
</dbReference>
<dbReference type="Pfam" id="PF02518">
    <property type="entry name" value="HATPase_c"/>
    <property type="match status" value="1"/>
</dbReference>
<organism evidence="11 12">
    <name type="scientific">Pleionea mediterranea</name>
    <dbReference type="NCBI Taxonomy" id="523701"/>
    <lineage>
        <taxon>Bacteria</taxon>
        <taxon>Pseudomonadati</taxon>
        <taxon>Pseudomonadota</taxon>
        <taxon>Gammaproteobacteria</taxon>
        <taxon>Oceanospirillales</taxon>
        <taxon>Pleioneaceae</taxon>
        <taxon>Pleionea</taxon>
    </lineage>
</organism>
<proteinExistence type="predicted"/>
<dbReference type="AlphaFoldDB" id="A0A316FZJ9"/>
<feature type="modified residue" description="4-aspartylphosphate" evidence="7">
    <location>
        <position position="493"/>
    </location>
</feature>
<evidence type="ECO:0000259" key="10">
    <source>
        <dbReference type="PROSITE" id="PS50110"/>
    </source>
</evidence>
<dbReference type="SUPFAM" id="SSF47384">
    <property type="entry name" value="Homodimeric domain of signal transducing histidine kinase"/>
    <property type="match status" value="1"/>
</dbReference>
<keyword evidence="5 11" id="KW-0418">Kinase</keyword>
<evidence type="ECO:0000256" key="6">
    <source>
        <dbReference type="ARBA" id="ARBA00023012"/>
    </source>
</evidence>
<dbReference type="InterPro" id="IPR003661">
    <property type="entry name" value="HisK_dim/P_dom"/>
</dbReference>
<evidence type="ECO:0000256" key="5">
    <source>
        <dbReference type="ARBA" id="ARBA00022777"/>
    </source>
</evidence>
<dbReference type="InterPro" id="IPR004358">
    <property type="entry name" value="Sig_transdc_His_kin-like_C"/>
</dbReference>
<evidence type="ECO:0000256" key="1">
    <source>
        <dbReference type="ARBA" id="ARBA00000085"/>
    </source>
</evidence>
<dbReference type="EC" id="2.7.13.3" evidence="2"/>
<dbReference type="PROSITE" id="PS50109">
    <property type="entry name" value="HIS_KIN"/>
    <property type="match status" value="1"/>
</dbReference>
<reference evidence="11 12" key="1">
    <citation type="submission" date="2018-05" db="EMBL/GenBank/DDBJ databases">
        <title>Genomic Encyclopedia of Type Strains, Phase IV (KMG-IV): sequencing the most valuable type-strain genomes for metagenomic binning, comparative biology and taxonomic classification.</title>
        <authorList>
            <person name="Goeker M."/>
        </authorList>
    </citation>
    <scope>NUCLEOTIDE SEQUENCE [LARGE SCALE GENOMIC DNA]</scope>
    <source>
        <strain evidence="11 12">DSM 25350</strain>
    </source>
</reference>
<feature type="coiled-coil region" evidence="8">
    <location>
        <begin position="157"/>
        <end position="187"/>
    </location>
</feature>
<dbReference type="Gene3D" id="1.10.287.130">
    <property type="match status" value="1"/>
</dbReference>
<dbReference type="Gene3D" id="3.30.565.10">
    <property type="entry name" value="Histidine kinase-like ATPase, C-terminal domain"/>
    <property type="match status" value="1"/>
</dbReference>
<keyword evidence="12" id="KW-1185">Reference proteome</keyword>
<dbReference type="SMART" id="SM00388">
    <property type="entry name" value="HisKA"/>
    <property type="match status" value="1"/>
</dbReference>